<organism evidence="6 7">
    <name type="scientific">Bactrocera dorsalis</name>
    <name type="common">Oriental fruit fly</name>
    <name type="synonym">Dacus dorsalis</name>
    <dbReference type="NCBI Taxonomy" id="27457"/>
    <lineage>
        <taxon>Eukaryota</taxon>
        <taxon>Metazoa</taxon>
        <taxon>Ecdysozoa</taxon>
        <taxon>Arthropoda</taxon>
        <taxon>Hexapoda</taxon>
        <taxon>Insecta</taxon>
        <taxon>Pterygota</taxon>
        <taxon>Neoptera</taxon>
        <taxon>Endopterygota</taxon>
        <taxon>Diptera</taxon>
        <taxon>Brachycera</taxon>
        <taxon>Muscomorpha</taxon>
        <taxon>Tephritoidea</taxon>
        <taxon>Tephritidae</taxon>
        <taxon>Bactrocera</taxon>
        <taxon>Bactrocera</taxon>
    </lineage>
</organism>
<gene>
    <name evidence="7" type="primary">LOC105222697</name>
</gene>
<dbReference type="InterPro" id="IPR036055">
    <property type="entry name" value="LDL_receptor-like_sf"/>
</dbReference>
<dbReference type="FunCoup" id="A0A6I9UVM1">
    <property type="interactions" value="77"/>
</dbReference>
<evidence type="ECO:0000256" key="3">
    <source>
        <dbReference type="PROSITE-ProRule" id="PRU00302"/>
    </source>
</evidence>
<evidence type="ECO:0000256" key="1">
    <source>
        <dbReference type="ARBA" id="ARBA00023157"/>
    </source>
</evidence>
<dbReference type="SMART" id="SM00192">
    <property type="entry name" value="LDLa"/>
    <property type="match status" value="4"/>
</dbReference>
<evidence type="ECO:0000256" key="2">
    <source>
        <dbReference type="PROSITE-ProRule" id="PRU00124"/>
    </source>
</evidence>
<evidence type="ECO:0000313" key="6">
    <source>
        <dbReference type="Proteomes" id="UP001652620"/>
    </source>
</evidence>
<feature type="disulfide bond" evidence="2">
    <location>
        <begin position="167"/>
        <end position="179"/>
    </location>
</feature>
<reference evidence="6" key="1">
    <citation type="submission" date="2025-05" db="UniProtKB">
        <authorList>
            <consortium name="RefSeq"/>
        </authorList>
    </citation>
    <scope>NUCLEOTIDE SEQUENCE [LARGE SCALE GENOMIC DNA]</scope>
</reference>
<dbReference type="Pfam" id="PF00057">
    <property type="entry name" value="Ldl_recept_a"/>
    <property type="match status" value="3"/>
</dbReference>
<keyword evidence="6" id="KW-1185">Reference proteome</keyword>
<dbReference type="PROSITE" id="PS50240">
    <property type="entry name" value="TRYPSIN_DOM"/>
    <property type="match status" value="1"/>
</dbReference>
<dbReference type="PROSITE" id="PS50923">
    <property type="entry name" value="SUSHI"/>
    <property type="match status" value="1"/>
</dbReference>
<dbReference type="PANTHER" id="PTHR24252">
    <property type="entry name" value="ACROSIN-RELATED"/>
    <property type="match status" value="1"/>
</dbReference>
<sequence>MLGLDGADFSFKKQINIYLIAFLAIIGGGHLQRTECDWSCDNGDCLESEYLCDGIINCADGSDETINNCYTNTTCPTFAFRCAYGACITGKTRCNQKQDCADNSDELPVICQMTSTELNMAIRGQCGDSEMQCKNGVCIDSDKLCDGIRDCPEGEDETLEKCAPFTCQSFAYRCAYGACIEGKAACNGTVECHDGSDESYALCGGIRKKGSGVRPTPKATEKPTTQTALQIGNKCQIPANLANAIITNVYLGTSIAVGSSVQANVLVNFACQPGYSLDGEDVLLCTNDGWHKRLPVCTNREYCDAAMLHEDKSTVATCFIDNAPVVCDKIRPNTIAEIECAPGYEKKYFAQITTLHCTNKYNWNHPRTPCEIQCGHVQQLGLPYARNGVEIKIAEAPWHVGIYLNVNDKEFKRICGGSIVSKRLVVTAAHCVYDEANKTRYENWRFKVSPAKMANLYISADGIDVTNVTIRKSYKGPKDNFNGDIAIITLEKSFTFDRTVKPICFQPRILEAATVPNDLDGFIVGWGPTESSNNVDVFQKVEVTTVSYHSCIERLSSNDKQYDLPDDKFCVVRKGTSGDICQGDSGGGFVRYIHGRYHLVGVISHAPLGKSGCGRDSLIALTNVQYYQEIKLSIDDDRGEVLN</sequence>
<proteinExistence type="predicted"/>
<dbReference type="CDD" id="cd00033">
    <property type="entry name" value="CCP"/>
    <property type="match status" value="1"/>
</dbReference>
<evidence type="ECO:0000259" key="4">
    <source>
        <dbReference type="PROSITE" id="PS50240"/>
    </source>
</evidence>
<evidence type="ECO:0000259" key="5">
    <source>
        <dbReference type="PROSITE" id="PS50923"/>
    </source>
</evidence>
<dbReference type="PROSITE" id="PS00134">
    <property type="entry name" value="TRYPSIN_HIS"/>
    <property type="match status" value="1"/>
</dbReference>
<dbReference type="InterPro" id="IPR023415">
    <property type="entry name" value="LDLR_class-A_CS"/>
</dbReference>
<dbReference type="PROSITE" id="PS01209">
    <property type="entry name" value="LDLRA_1"/>
    <property type="match status" value="3"/>
</dbReference>
<dbReference type="KEGG" id="bdr:105222697"/>
<dbReference type="InterPro" id="IPR001254">
    <property type="entry name" value="Trypsin_dom"/>
</dbReference>
<protein>
    <submittedName>
        <fullName evidence="7">Modular serine protease</fullName>
    </submittedName>
</protein>
<dbReference type="GeneID" id="105222697"/>
<feature type="disulfide bond" evidence="2">
    <location>
        <begin position="174"/>
        <end position="192"/>
    </location>
</feature>
<dbReference type="GO" id="GO:0004252">
    <property type="term" value="F:serine-type endopeptidase activity"/>
    <property type="evidence" value="ECO:0007669"/>
    <property type="project" value="InterPro"/>
</dbReference>
<keyword evidence="1 2" id="KW-1015">Disulfide bond</keyword>
<dbReference type="PRINTS" id="PR00261">
    <property type="entry name" value="LDLRECEPTOR"/>
</dbReference>
<dbReference type="AlphaFoldDB" id="A0A6I9UVM1"/>
<name>A0A6I9UVM1_BACDO</name>
<dbReference type="Gene3D" id="4.10.400.10">
    <property type="entry name" value="Low-density Lipoprotein Receptor"/>
    <property type="match status" value="4"/>
</dbReference>
<feature type="domain" description="Sushi" evidence="5">
    <location>
        <begin position="233"/>
        <end position="299"/>
    </location>
</feature>
<feature type="disulfide bond" evidence="2">
    <location>
        <begin position="75"/>
        <end position="87"/>
    </location>
</feature>
<comment type="caution">
    <text evidence="3">Lacks conserved residue(s) required for the propagation of feature annotation.</text>
</comment>
<dbReference type="InterPro" id="IPR018114">
    <property type="entry name" value="TRYPSIN_HIS"/>
</dbReference>
<feature type="domain" description="Peptidase S1" evidence="4">
    <location>
        <begin position="385"/>
        <end position="643"/>
    </location>
</feature>
<dbReference type="PROSITE" id="PS50068">
    <property type="entry name" value="LDLRA_2"/>
    <property type="match status" value="4"/>
</dbReference>
<dbReference type="GO" id="GO:0006508">
    <property type="term" value="P:proteolysis"/>
    <property type="evidence" value="ECO:0007669"/>
    <property type="project" value="UniProtKB-KW"/>
</dbReference>
<dbReference type="CDD" id="cd00190">
    <property type="entry name" value="Tryp_SPc"/>
    <property type="match status" value="1"/>
</dbReference>
<dbReference type="Pfam" id="PF00084">
    <property type="entry name" value="Sushi"/>
    <property type="match status" value="1"/>
</dbReference>
<dbReference type="Gene3D" id="2.40.10.10">
    <property type="entry name" value="Trypsin-like serine proteases"/>
    <property type="match status" value="2"/>
</dbReference>
<dbReference type="InterPro" id="IPR035976">
    <property type="entry name" value="Sushi/SCR/CCP_sf"/>
</dbReference>
<dbReference type="InParanoid" id="A0A6I9UVM1"/>
<evidence type="ECO:0000313" key="7">
    <source>
        <dbReference type="RefSeq" id="XP_011198424.2"/>
    </source>
</evidence>
<reference evidence="7" key="2">
    <citation type="submission" date="2025-08" db="UniProtKB">
        <authorList>
            <consortium name="RefSeq"/>
        </authorList>
    </citation>
    <scope>IDENTIFICATION</scope>
    <source>
        <tissue evidence="7">Adult</tissue>
    </source>
</reference>
<feature type="disulfide bond" evidence="2">
    <location>
        <begin position="82"/>
        <end position="100"/>
    </location>
</feature>
<dbReference type="Proteomes" id="UP001652620">
    <property type="component" value="Chromosome 2"/>
</dbReference>
<dbReference type="PANTHER" id="PTHR24252:SF7">
    <property type="entry name" value="HYALIN"/>
    <property type="match status" value="1"/>
</dbReference>
<dbReference type="CDD" id="cd00112">
    <property type="entry name" value="LDLa"/>
    <property type="match status" value="4"/>
</dbReference>
<dbReference type="OrthoDB" id="2019384at2759"/>
<dbReference type="SUPFAM" id="SSF57535">
    <property type="entry name" value="Complement control module/SCR domain"/>
    <property type="match status" value="1"/>
</dbReference>
<dbReference type="Pfam" id="PF00089">
    <property type="entry name" value="Trypsin"/>
    <property type="match status" value="1"/>
</dbReference>
<keyword evidence="7" id="KW-0378">Hydrolase</keyword>
<dbReference type="RefSeq" id="XP_011198424.2">
    <property type="nucleotide sequence ID" value="XM_011200122.3"/>
</dbReference>
<accession>A0A6I9UVM1</accession>
<feature type="disulfide bond" evidence="2">
    <location>
        <begin position="133"/>
        <end position="151"/>
    </location>
</feature>
<feature type="disulfide bond" evidence="2">
    <location>
        <begin position="40"/>
        <end position="58"/>
    </location>
</feature>
<dbReference type="SUPFAM" id="SSF50494">
    <property type="entry name" value="Trypsin-like serine proteases"/>
    <property type="match status" value="1"/>
</dbReference>
<dbReference type="SMART" id="SM00020">
    <property type="entry name" value="Tryp_SPc"/>
    <property type="match status" value="1"/>
</dbReference>
<dbReference type="SUPFAM" id="SSF57424">
    <property type="entry name" value="LDL receptor-like module"/>
    <property type="match status" value="4"/>
</dbReference>
<keyword evidence="7" id="KW-0645">Protease</keyword>
<dbReference type="SMART" id="SM00032">
    <property type="entry name" value="CCP"/>
    <property type="match status" value="2"/>
</dbReference>
<dbReference type="InterPro" id="IPR009003">
    <property type="entry name" value="Peptidase_S1_PA"/>
</dbReference>
<feature type="disulfide bond" evidence="2">
    <location>
        <begin position="126"/>
        <end position="138"/>
    </location>
</feature>
<dbReference type="InterPro" id="IPR000436">
    <property type="entry name" value="Sushi_SCR_CCP_dom"/>
</dbReference>
<dbReference type="Gene3D" id="2.10.70.10">
    <property type="entry name" value="Complement Module, domain 1"/>
    <property type="match status" value="1"/>
</dbReference>
<keyword evidence="3" id="KW-0768">Sushi</keyword>
<dbReference type="InterPro" id="IPR043504">
    <property type="entry name" value="Peptidase_S1_PA_chymotrypsin"/>
</dbReference>
<dbReference type="InterPro" id="IPR002172">
    <property type="entry name" value="LDrepeatLR_classA_rpt"/>
</dbReference>